<feature type="domain" description="RNase III" evidence="1">
    <location>
        <begin position="8"/>
        <end position="174"/>
    </location>
</feature>
<name>A0A0N9P6U2_9VIRU</name>
<organism evidence="2 3">
    <name type="scientific">Port-miou virus</name>
    <dbReference type="NCBI Taxonomy" id="1733873"/>
    <lineage>
        <taxon>Viruses</taxon>
        <taxon>Varidnaviria</taxon>
        <taxon>Bamfordvirae</taxon>
        <taxon>Nucleocytoviricota</taxon>
        <taxon>Megaviricetes</taxon>
        <taxon>Pimascovirales</taxon>
        <taxon>Pimascovirales incertae sedis</taxon>
        <taxon>Marseilleviridae</taxon>
        <taxon>Losannavirus</taxon>
        <taxon>Losannavirus lausannense</taxon>
        <taxon>Lausannevirus</taxon>
    </lineage>
</organism>
<dbReference type="SUPFAM" id="SSF69065">
    <property type="entry name" value="RNase III domain-like"/>
    <property type="match status" value="1"/>
</dbReference>
<evidence type="ECO:0000259" key="1">
    <source>
        <dbReference type="PROSITE" id="PS50142"/>
    </source>
</evidence>
<dbReference type="InterPro" id="IPR036389">
    <property type="entry name" value="RNase_III_sf"/>
</dbReference>
<proteinExistence type="predicted"/>
<reference evidence="2" key="1">
    <citation type="journal article" date="2015" name="Genome Announc.">
        <title>Complete Genome Sequence of a New Member of the Marseilleviridae Recovered from the Brackish Submarine Spring in the Cassis Port-Miou Calanque, France.</title>
        <authorList>
            <person name="Doutre G."/>
            <person name="Arfib B."/>
            <person name="Rochette P."/>
            <person name="Claverie J.M."/>
            <person name="Bonin P."/>
            <person name="Abergel C."/>
        </authorList>
    </citation>
    <scope>NUCLEOTIDE SEQUENCE [LARGE SCALE GENOMIC DNA]</scope>
    <source>
        <strain evidence="2">1</strain>
    </source>
</reference>
<dbReference type="GO" id="GO:0006396">
    <property type="term" value="P:RNA processing"/>
    <property type="evidence" value="ECO:0007669"/>
    <property type="project" value="InterPro"/>
</dbReference>
<evidence type="ECO:0000313" key="3">
    <source>
        <dbReference type="Proteomes" id="UP000319438"/>
    </source>
</evidence>
<protein>
    <submittedName>
        <fullName evidence="2">Putative ribonuclease III</fullName>
    </submittedName>
</protein>
<accession>A0A0N9P6U2</accession>
<gene>
    <name evidence="2" type="ORF">PMV_223</name>
</gene>
<dbReference type="Proteomes" id="UP000319438">
    <property type="component" value="Segment"/>
</dbReference>
<dbReference type="EMBL" id="KT428292">
    <property type="protein sequence ID" value="ALH06921.1"/>
    <property type="molecule type" value="Genomic_DNA"/>
</dbReference>
<dbReference type="GO" id="GO:0004525">
    <property type="term" value="F:ribonuclease III activity"/>
    <property type="evidence" value="ECO:0007669"/>
    <property type="project" value="InterPro"/>
</dbReference>
<sequence>MTDFAEFIDKILSIAGIGPENRRKMTSENNLAKFRVAFTHKTVQSGDDNNYELYELLGDSLVNAAILRYISSIRPDITDVETLTRIKHYIQSRAFLSLLSLRNGYFEHVVLGEEFAKSILDGVERRTRRQDREQKVMSDATRQKIIELGEEALEENKVFSKLMTDLYEAMCGVISSLVEEETKIPGMGYIPVYELTSNFLSRSNIELTYENIVDAVTRLKETYQRIRYTTKSGEEKKWNLGEMKETEKLPDGRYKVTIIGWFGKTKNPEVEKRQVLAFGVAKDAQAAFKQAAERGLANLPKYGLYEYKKLRASAKKVQQ</sequence>
<dbReference type="PROSITE" id="PS50142">
    <property type="entry name" value="RNASE_3_2"/>
    <property type="match status" value="1"/>
</dbReference>
<dbReference type="InterPro" id="IPR000999">
    <property type="entry name" value="RNase_III_dom"/>
</dbReference>
<evidence type="ECO:0000313" key="2">
    <source>
        <dbReference type="EMBL" id="ALH06921.1"/>
    </source>
</evidence>
<dbReference type="Gene3D" id="1.10.1520.10">
    <property type="entry name" value="Ribonuclease III domain"/>
    <property type="match status" value="1"/>
</dbReference>